<gene>
    <name evidence="3" type="ORF">N0V89_009865</name>
</gene>
<reference evidence="3" key="1">
    <citation type="submission" date="2022-10" db="EMBL/GenBank/DDBJ databases">
        <title>Tapping the CABI collections for fungal endophytes: first genome assemblies for Collariella, Neodidymelliopsis, Ascochyta clinopodiicola, Didymella pomorum, Didymosphaeria variabile, Neocosmospora piperis and Neocucurbitaria cava.</title>
        <authorList>
            <person name="Hill R."/>
        </authorList>
    </citation>
    <scope>NUCLEOTIDE SEQUENCE</scope>
    <source>
        <strain evidence="3">IMI 356815</strain>
    </source>
</reference>
<evidence type="ECO:0000256" key="1">
    <source>
        <dbReference type="SAM" id="MobiDB-lite"/>
    </source>
</evidence>
<sequence>MGYSEVACRLCGVTFNIGRRRLRSEPAWMGWQCTGDAKLVGCQLGTGRKLDECVDEDPPGEEEEEQLGGEAPENDNEREDVDRIEGHALNADVEKMLDGEDDDDYHYEEPDGEEPLEFDSDDEMAVGDEDDHMDVDSDPEDDTYTLFDAADLSLYTTEPEKAGLPPTHKCFRGAGYNGKFITAEEMRGCNTAQCLLSKAHLGAEEAVPDDQDFERGGQFCLSGLCGHVRSRDCGGEEFVPSRHGIRDANVDSWDLSDRDTAVPFHTACFDIFSRLSRKRFGYVNLEALGNWMFESNEDVDLVSSDPNVRQSSEQWWAHRDGCEYLAANPLLIPRLTPILQAAIEGDNNFDPRNGAFDIPVQEWSGDVFSSLPLELRLQTVSYLASSDIAQLRLASRTFHQLPILLWRDLLLKEMPYLWEVWSDDLPFIWATSTWEDVVQHEKRADKMGAWLDKTRDIIKTELPEILDAWEADVQTVLSQSTDDFLAKGRTDALEKMVIGLPASKTNWYKVYVEITRNWKDLKGLQNRRRIWKDIGVIVEKLDKYAEPA</sequence>
<feature type="region of interest" description="Disordered" evidence="1">
    <location>
        <begin position="51"/>
        <end position="80"/>
    </location>
</feature>
<feature type="region of interest" description="Disordered" evidence="1">
    <location>
        <begin position="97"/>
        <end position="142"/>
    </location>
</feature>
<dbReference type="SUPFAM" id="SSF81383">
    <property type="entry name" value="F-box domain"/>
    <property type="match status" value="1"/>
</dbReference>
<dbReference type="EMBL" id="JAPEUX010000007">
    <property type="protein sequence ID" value="KAJ4348489.1"/>
    <property type="molecule type" value="Genomic_DNA"/>
</dbReference>
<dbReference type="PROSITE" id="PS50181">
    <property type="entry name" value="FBOX"/>
    <property type="match status" value="1"/>
</dbReference>
<dbReference type="GeneID" id="80913395"/>
<organism evidence="3 4">
    <name type="scientific">Didymosphaeria variabile</name>
    <dbReference type="NCBI Taxonomy" id="1932322"/>
    <lineage>
        <taxon>Eukaryota</taxon>
        <taxon>Fungi</taxon>
        <taxon>Dikarya</taxon>
        <taxon>Ascomycota</taxon>
        <taxon>Pezizomycotina</taxon>
        <taxon>Dothideomycetes</taxon>
        <taxon>Pleosporomycetidae</taxon>
        <taxon>Pleosporales</taxon>
        <taxon>Massarineae</taxon>
        <taxon>Didymosphaeriaceae</taxon>
        <taxon>Didymosphaeria</taxon>
    </lineage>
</organism>
<dbReference type="InterPro" id="IPR036047">
    <property type="entry name" value="F-box-like_dom_sf"/>
</dbReference>
<dbReference type="Proteomes" id="UP001140513">
    <property type="component" value="Unassembled WGS sequence"/>
</dbReference>
<evidence type="ECO:0000313" key="3">
    <source>
        <dbReference type="EMBL" id="KAJ4348489.1"/>
    </source>
</evidence>
<proteinExistence type="predicted"/>
<dbReference type="AlphaFoldDB" id="A0A9W8XFY3"/>
<feature type="domain" description="F-box" evidence="2">
    <location>
        <begin position="365"/>
        <end position="409"/>
    </location>
</feature>
<dbReference type="RefSeq" id="XP_056067877.1">
    <property type="nucleotide sequence ID" value="XM_056218612.1"/>
</dbReference>
<feature type="compositionally biased region" description="Acidic residues" evidence="1">
    <location>
        <begin position="99"/>
        <end position="142"/>
    </location>
</feature>
<name>A0A9W8XFY3_9PLEO</name>
<dbReference type="InterPro" id="IPR001810">
    <property type="entry name" value="F-box_dom"/>
</dbReference>
<protein>
    <recommendedName>
        <fullName evidence="2">F-box domain-containing protein</fullName>
    </recommendedName>
</protein>
<keyword evidence="4" id="KW-1185">Reference proteome</keyword>
<evidence type="ECO:0000313" key="4">
    <source>
        <dbReference type="Proteomes" id="UP001140513"/>
    </source>
</evidence>
<feature type="compositionally biased region" description="Acidic residues" evidence="1">
    <location>
        <begin position="53"/>
        <end position="79"/>
    </location>
</feature>
<evidence type="ECO:0000259" key="2">
    <source>
        <dbReference type="PROSITE" id="PS50181"/>
    </source>
</evidence>
<comment type="caution">
    <text evidence="3">The sequence shown here is derived from an EMBL/GenBank/DDBJ whole genome shotgun (WGS) entry which is preliminary data.</text>
</comment>
<accession>A0A9W8XFY3</accession>
<dbReference type="OrthoDB" id="40579at2759"/>